<dbReference type="PANTHER" id="PTHR43481:SF4">
    <property type="entry name" value="GLYCEROL-1-PHOSPHATE PHOSPHOHYDROLASE 1-RELATED"/>
    <property type="match status" value="1"/>
</dbReference>
<evidence type="ECO:0000313" key="1">
    <source>
        <dbReference type="EMBL" id="RIY32508.1"/>
    </source>
</evidence>
<dbReference type="Gene3D" id="3.40.50.1000">
    <property type="entry name" value="HAD superfamily/HAD-like"/>
    <property type="match status" value="1"/>
</dbReference>
<dbReference type="PANTHER" id="PTHR43481">
    <property type="entry name" value="FRUCTOSE-1-PHOSPHATE PHOSPHATASE"/>
    <property type="match status" value="1"/>
</dbReference>
<dbReference type="CDD" id="cd07505">
    <property type="entry name" value="HAD_BPGM-like"/>
    <property type="match status" value="1"/>
</dbReference>
<dbReference type="Gene3D" id="1.10.150.240">
    <property type="entry name" value="Putative phosphatase, domain 2"/>
    <property type="match status" value="1"/>
</dbReference>
<dbReference type="InterPro" id="IPR023198">
    <property type="entry name" value="PGP-like_dom2"/>
</dbReference>
<dbReference type="PROSITE" id="PS01228">
    <property type="entry name" value="COF_1"/>
    <property type="match status" value="1"/>
</dbReference>
<dbReference type="EMBL" id="NRHC01000054">
    <property type="protein sequence ID" value="RIY32508.1"/>
    <property type="molecule type" value="Genomic_DNA"/>
</dbReference>
<gene>
    <name evidence="1" type="ORF">CKF54_04650</name>
</gene>
<dbReference type="Proteomes" id="UP000265691">
    <property type="component" value="Unassembled WGS sequence"/>
</dbReference>
<dbReference type="AlphaFoldDB" id="A0A3A1Y5M3"/>
<comment type="caution">
    <text evidence="1">The sequence shown here is derived from an EMBL/GenBank/DDBJ whole genome shotgun (WGS) entry which is preliminary data.</text>
</comment>
<dbReference type="RefSeq" id="WP_119525208.1">
    <property type="nucleotide sequence ID" value="NZ_NRHC01000054.1"/>
</dbReference>
<dbReference type="InterPro" id="IPR036412">
    <property type="entry name" value="HAD-like_sf"/>
</dbReference>
<dbReference type="SFLD" id="SFLDS00003">
    <property type="entry name" value="Haloacid_Dehalogenase"/>
    <property type="match status" value="1"/>
</dbReference>
<evidence type="ECO:0000313" key="2">
    <source>
        <dbReference type="Proteomes" id="UP000265691"/>
    </source>
</evidence>
<dbReference type="SFLD" id="SFLDG01129">
    <property type="entry name" value="C1.5:_HAD__Beta-PGM__Phosphata"/>
    <property type="match status" value="1"/>
</dbReference>
<dbReference type="OrthoDB" id="9782449at2"/>
<accession>A0A3A1Y5M3</accession>
<protein>
    <submittedName>
        <fullName evidence="1">Uncharacterized protein</fullName>
    </submittedName>
</protein>
<sequence>MKSLEQVLTPEVLEKYQALIFDLDGTLLNTIPAHEQAWEETGRRFNKTFDVEIMHRLTGSSAVFIAEEICKDAGVAPELVPDVLQTKVDIASQYIADKTEALPAYHLAHKYKGSKKLGIGTGSFRHFVDLLDKKFALYELMGKENTFSQDDVSKHKPDPETWLSVAKSLNVEPQNCLVFEDGTLGMQGALACGMDAFDVVNNKLYYAKDYSNLEEIKQALAKR</sequence>
<organism evidence="1 2">
    <name type="scientific">Psittacicella hinzii</name>
    <dbReference type="NCBI Taxonomy" id="2028575"/>
    <lineage>
        <taxon>Bacteria</taxon>
        <taxon>Pseudomonadati</taxon>
        <taxon>Pseudomonadota</taxon>
        <taxon>Gammaproteobacteria</taxon>
        <taxon>Pasteurellales</taxon>
        <taxon>Psittacicellaceae</taxon>
        <taxon>Psittacicella</taxon>
    </lineage>
</organism>
<dbReference type="InterPro" id="IPR051806">
    <property type="entry name" value="HAD-like_SPP"/>
</dbReference>
<reference evidence="1 2" key="1">
    <citation type="submission" date="2017-08" db="EMBL/GenBank/DDBJ databases">
        <title>Reclassification of Bisgaard taxon 37 and 44.</title>
        <authorList>
            <person name="Christensen H."/>
        </authorList>
    </citation>
    <scope>NUCLEOTIDE SEQUENCE [LARGE SCALE GENOMIC DNA]</scope>
    <source>
        <strain evidence="1 2">B96_3</strain>
    </source>
</reference>
<proteinExistence type="predicted"/>
<name>A0A3A1Y5M3_9GAMM</name>
<dbReference type="GO" id="GO:0050308">
    <property type="term" value="F:sugar-phosphatase activity"/>
    <property type="evidence" value="ECO:0007669"/>
    <property type="project" value="TreeGrafter"/>
</dbReference>
<keyword evidence="2" id="KW-1185">Reference proteome</keyword>
<dbReference type="Pfam" id="PF00702">
    <property type="entry name" value="Hydrolase"/>
    <property type="match status" value="1"/>
</dbReference>
<dbReference type="InterPro" id="IPR023214">
    <property type="entry name" value="HAD_sf"/>
</dbReference>
<dbReference type="InterPro" id="IPR006439">
    <property type="entry name" value="HAD-SF_hydro_IA"/>
</dbReference>
<dbReference type="SUPFAM" id="SSF56784">
    <property type="entry name" value="HAD-like"/>
    <property type="match status" value="1"/>
</dbReference>
<dbReference type="NCBIfam" id="TIGR01509">
    <property type="entry name" value="HAD-SF-IA-v3"/>
    <property type="match status" value="1"/>
</dbReference>